<dbReference type="PANTHER" id="PTHR43309:SF3">
    <property type="entry name" value="5-OXOPROLINASE SUBUNIT C"/>
    <property type="match status" value="1"/>
</dbReference>
<comment type="caution">
    <text evidence="5">The sequence shown here is derived from an EMBL/GenBank/DDBJ whole genome shotgun (WGS) entry which is preliminary data.</text>
</comment>
<gene>
    <name evidence="5" type="ORF">PSYMO_35869</name>
</gene>
<keyword evidence="3" id="KW-0067">ATP-binding</keyword>
<organism evidence="5 6">
    <name type="scientific">Pseudomonas amygdali pv. mori str. 301020</name>
    <dbReference type="NCBI Taxonomy" id="629261"/>
    <lineage>
        <taxon>Bacteria</taxon>
        <taxon>Pseudomonadati</taxon>
        <taxon>Pseudomonadota</taxon>
        <taxon>Gammaproteobacteria</taxon>
        <taxon>Pseudomonadales</taxon>
        <taxon>Pseudomonadaceae</taxon>
        <taxon>Pseudomonas</taxon>
        <taxon>Pseudomonas amygdali</taxon>
    </lineage>
</organism>
<evidence type="ECO:0000256" key="2">
    <source>
        <dbReference type="ARBA" id="ARBA00022801"/>
    </source>
</evidence>
<dbReference type="GO" id="GO:0016787">
    <property type="term" value="F:hydrolase activity"/>
    <property type="evidence" value="ECO:0007669"/>
    <property type="project" value="UniProtKB-KW"/>
</dbReference>
<evidence type="ECO:0000259" key="4">
    <source>
        <dbReference type="Pfam" id="PF02626"/>
    </source>
</evidence>
<protein>
    <submittedName>
        <fullName evidence="5">Urea amidolyase-like protein</fullName>
    </submittedName>
</protein>
<evidence type="ECO:0000256" key="3">
    <source>
        <dbReference type="ARBA" id="ARBA00022840"/>
    </source>
</evidence>
<feature type="non-terminal residue" evidence="5">
    <location>
        <position position="50"/>
    </location>
</feature>
<keyword evidence="1" id="KW-0547">Nucleotide-binding</keyword>
<dbReference type="AlphaFoldDB" id="A0A656GKG0"/>
<evidence type="ECO:0000313" key="5">
    <source>
        <dbReference type="EMBL" id="EGH26546.1"/>
    </source>
</evidence>
<dbReference type="GO" id="GO:0016829">
    <property type="term" value="F:lyase activity"/>
    <property type="evidence" value="ECO:0007669"/>
    <property type="project" value="UniProtKB-KW"/>
</dbReference>
<evidence type="ECO:0000313" key="6">
    <source>
        <dbReference type="Proteomes" id="UP000003465"/>
    </source>
</evidence>
<accession>A0A656GKG0</accession>
<name>A0A656GKG0_PSEA0</name>
<keyword evidence="5" id="KW-0456">Lyase</keyword>
<feature type="domain" description="Carboxyltransferase" evidence="4">
    <location>
        <begin position="10"/>
        <end position="50"/>
    </location>
</feature>
<sequence length="50" mass="5218">YPGRLGYWAVGVPPSGPMDSRALRQGNGLLGNAEGCAALEITMSGPLLRF</sequence>
<dbReference type="InterPro" id="IPR003778">
    <property type="entry name" value="CT_A_B"/>
</dbReference>
<feature type="non-terminal residue" evidence="5">
    <location>
        <position position="1"/>
    </location>
</feature>
<dbReference type="PANTHER" id="PTHR43309">
    <property type="entry name" value="5-OXOPROLINASE SUBUNIT C"/>
    <property type="match status" value="1"/>
</dbReference>
<evidence type="ECO:0000256" key="1">
    <source>
        <dbReference type="ARBA" id="ARBA00022741"/>
    </source>
</evidence>
<dbReference type="EMBL" id="AEAG01002477">
    <property type="protein sequence ID" value="EGH26546.1"/>
    <property type="molecule type" value="Genomic_DNA"/>
</dbReference>
<dbReference type="GO" id="GO:0005524">
    <property type="term" value="F:ATP binding"/>
    <property type="evidence" value="ECO:0007669"/>
    <property type="project" value="UniProtKB-KW"/>
</dbReference>
<dbReference type="Pfam" id="PF02626">
    <property type="entry name" value="CT_A_B"/>
    <property type="match status" value="1"/>
</dbReference>
<dbReference type="Proteomes" id="UP000003465">
    <property type="component" value="Unassembled WGS sequence"/>
</dbReference>
<proteinExistence type="predicted"/>
<reference evidence="5 6" key="1">
    <citation type="journal article" date="2011" name="PLoS Pathog.">
        <title>Dynamic evolution of pathogenicity revealed by sequencing and comparative genomics of 19 Pseudomonas syringae isolates.</title>
        <authorList>
            <person name="Baltrus D.A."/>
            <person name="Nishimura M.T."/>
            <person name="Romanchuk A."/>
            <person name="Chang J.H."/>
            <person name="Mukhtar M.S."/>
            <person name="Cherkis K."/>
            <person name="Roach J."/>
            <person name="Grant S.R."/>
            <person name="Jones C.D."/>
            <person name="Dangl J.L."/>
        </authorList>
    </citation>
    <scope>NUCLEOTIDE SEQUENCE [LARGE SCALE GENOMIC DNA]</scope>
    <source>
        <strain evidence="5 6">301020</strain>
    </source>
</reference>
<keyword evidence="2" id="KW-0378">Hydrolase</keyword>
<dbReference type="InterPro" id="IPR052708">
    <property type="entry name" value="PxpC"/>
</dbReference>